<keyword evidence="6" id="KW-0153">Cholesterol metabolism</keyword>
<dbReference type="GO" id="GO:0004337">
    <property type="term" value="F:(2E,6E)-farnesyl diphosphate synthase activity"/>
    <property type="evidence" value="ECO:0007669"/>
    <property type="project" value="UniProtKB-ARBA"/>
</dbReference>
<dbReference type="PANTHER" id="PTHR11525:SF15">
    <property type="entry name" value="FARNESYL PYROPHOSPHATE SYNTHASE 3"/>
    <property type="match status" value="1"/>
</dbReference>
<dbReference type="GO" id="GO:0004161">
    <property type="term" value="F:dimethylallyltranstransferase activity"/>
    <property type="evidence" value="ECO:0007669"/>
    <property type="project" value="TreeGrafter"/>
</dbReference>
<keyword evidence="16" id="KW-0414">Isoprene biosynthesis</keyword>
<evidence type="ECO:0000256" key="6">
    <source>
        <dbReference type="ARBA" id="ARBA00022548"/>
    </source>
</evidence>
<keyword evidence="15" id="KW-0753">Steroid metabolism</keyword>
<name>A0A2P2LK09_RHIMU</name>
<dbReference type="Gene3D" id="1.10.600.10">
    <property type="entry name" value="Farnesyl Diphosphate Synthase"/>
    <property type="match status" value="1"/>
</dbReference>
<evidence type="ECO:0000256" key="1">
    <source>
        <dbReference type="ARBA" id="ARBA00001946"/>
    </source>
</evidence>
<keyword evidence="12" id="KW-0756">Sterol biosynthesis</keyword>
<comment type="function">
    <text evidence="17">Catalyzes the sequential condensation of isopentenyl pyrophosphate with the allylic pyrophosphates, dimethylallyl pyrophosphate, and then with the resultant geranylpyrophosphate to the ultimate product farnesyl pyrophosphate.</text>
</comment>
<evidence type="ECO:0000256" key="2">
    <source>
        <dbReference type="ARBA" id="ARBA00004932"/>
    </source>
</evidence>
<evidence type="ECO:0000256" key="3">
    <source>
        <dbReference type="ARBA" id="ARBA00005035"/>
    </source>
</evidence>
<keyword evidence="11" id="KW-0752">Steroid biosynthesis</keyword>
<reference evidence="19" key="1">
    <citation type="submission" date="2018-02" db="EMBL/GenBank/DDBJ databases">
        <title>Rhizophora mucronata_Transcriptome.</title>
        <authorList>
            <person name="Meera S.P."/>
            <person name="Sreeshan A."/>
            <person name="Augustine A."/>
        </authorList>
    </citation>
    <scope>NUCLEOTIDE SEQUENCE</scope>
    <source>
        <tissue evidence="19">Leaf</tissue>
    </source>
</reference>
<comment type="cofactor">
    <cofactor evidence="1">
        <name>Mg(2+)</name>
        <dbReference type="ChEBI" id="CHEBI:18420"/>
    </cofactor>
</comment>
<keyword evidence="8" id="KW-0479">Metal-binding</keyword>
<comment type="similarity">
    <text evidence="4 18">Belongs to the FPP/GGPP synthase family.</text>
</comment>
<evidence type="ECO:0000256" key="12">
    <source>
        <dbReference type="ARBA" id="ARBA00023011"/>
    </source>
</evidence>
<keyword evidence="9" id="KW-0152">Cholesterol biosynthesis</keyword>
<sequence length="343" mass="39760">MSEPNSKFLEVYSILKSELLQDPAFEFTDDSRQWIERMLDYNVPRGKLDRGLSVVYCYKSLKEGKEVNSDEIFLASVLGWCIEWLQAFAIIIDDIMDKSHTRRGQPCWFRLPKVGMIAVNDGIILRNHVGRILKNHFREKPYYVDLLDLFNEVEFQSICGEMLDLISTHEGEKDLYKYSLPLYFRISEYKGAYYSIYLPVACALLMAGENLDNHAEMKRILIEIGAYFQVQDDYLDCFGDPELTGKVGTDIEDCKCSWLAVKALELANEEQKKLLHENYGKQDPACVEKVKELYKALDLEAVYEEYERESYENLINSIENHPSKAVKVVWGKYIASRGRVVKT</sequence>
<evidence type="ECO:0000256" key="18">
    <source>
        <dbReference type="RuleBase" id="RU004466"/>
    </source>
</evidence>
<evidence type="ECO:0000256" key="10">
    <source>
        <dbReference type="ARBA" id="ARBA00022842"/>
    </source>
</evidence>
<dbReference type="FunFam" id="1.10.600.10:FF:000008">
    <property type="entry name" value="Farnesyl pyrophosphate synthase"/>
    <property type="match status" value="1"/>
</dbReference>
<dbReference type="GO" id="GO:0046872">
    <property type="term" value="F:metal ion binding"/>
    <property type="evidence" value="ECO:0007669"/>
    <property type="project" value="UniProtKB-KW"/>
</dbReference>
<dbReference type="Pfam" id="PF00348">
    <property type="entry name" value="polyprenyl_synt"/>
    <property type="match status" value="1"/>
</dbReference>
<comment type="pathway">
    <text evidence="3">Isoprenoid biosynthesis; farnesyl diphosphate biosynthesis; farnesyl diphosphate from geranyl diphosphate and isopentenyl diphosphate: step 1/1.</text>
</comment>
<dbReference type="SFLD" id="SFLDG01017">
    <property type="entry name" value="Polyprenyl_Transferase_Like"/>
    <property type="match status" value="1"/>
</dbReference>
<keyword evidence="13" id="KW-0443">Lipid metabolism</keyword>
<dbReference type="PROSITE" id="PS00444">
    <property type="entry name" value="POLYPRENYL_SYNTHASE_2"/>
    <property type="match status" value="1"/>
</dbReference>
<dbReference type="GO" id="GO:0045337">
    <property type="term" value="P:farnesyl diphosphate biosynthetic process"/>
    <property type="evidence" value="ECO:0007669"/>
    <property type="project" value="UniProtKB-ARBA"/>
</dbReference>
<dbReference type="PANTHER" id="PTHR11525">
    <property type="entry name" value="FARNESYL-PYROPHOSPHATE SYNTHETASE"/>
    <property type="match status" value="1"/>
</dbReference>
<evidence type="ECO:0000256" key="11">
    <source>
        <dbReference type="ARBA" id="ARBA00022955"/>
    </source>
</evidence>
<evidence type="ECO:0000256" key="9">
    <source>
        <dbReference type="ARBA" id="ARBA00022778"/>
    </source>
</evidence>
<evidence type="ECO:0000256" key="17">
    <source>
        <dbReference type="ARBA" id="ARBA00046091"/>
    </source>
</evidence>
<keyword evidence="14" id="KW-1207">Sterol metabolism</keyword>
<keyword evidence="5" id="KW-0444">Lipid biosynthesis</keyword>
<evidence type="ECO:0000256" key="4">
    <source>
        <dbReference type="ARBA" id="ARBA00006706"/>
    </source>
</evidence>
<dbReference type="GO" id="GO:0006695">
    <property type="term" value="P:cholesterol biosynthetic process"/>
    <property type="evidence" value="ECO:0007669"/>
    <property type="project" value="UniProtKB-KW"/>
</dbReference>
<dbReference type="GO" id="GO:0005737">
    <property type="term" value="C:cytoplasm"/>
    <property type="evidence" value="ECO:0007669"/>
    <property type="project" value="TreeGrafter"/>
</dbReference>
<dbReference type="InterPro" id="IPR033749">
    <property type="entry name" value="Polyprenyl_synt_CS"/>
</dbReference>
<keyword evidence="7 18" id="KW-0808">Transferase</keyword>
<evidence type="ECO:0000256" key="7">
    <source>
        <dbReference type="ARBA" id="ARBA00022679"/>
    </source>
</evidence>
<evidence type="ECO:0000256" key="5">
    <source>
        <dbReference type="ARBA" id="ARBA00022516"/>
    </source>
</evidence>
<evidence type="ECO:0000256" key="15">
    <source>
        <dbReference type="ARBA" id="ARBA00023221"/>
    </source>
</evidence>
<dbReference type="AlphaFoldDB" id="A0A2P2LK09"/>
<organism evidence="19">
    <name type="scientific">Rhizophora mucronata</name>
    <name type="common">Asiatic mangrove</name>
    <dbReference type="NCBI Taxonomy" id="61149"/>
    <lineage>
        <taxon>Eukaryota</taxon>
        <taxon>Viridiplantae</taxon>
        <taxon>Streptophyta</taxon>
        <taxon>Embryophyta</taxon>
        <taxon>Tracheophyta</taxon>
        <taxon>Spermatophyta</taxon>
        <taxon>Magnoliopsida</taxon>
        <taxon>eudicotyledons</taxon>
        <taxon>Gunneridae</taxon>
        <taxon>Pentapetalae</taxon>
        <taxon>rosids</taxon>
        <taxon>fabids</taxon>
        <taxon>Malpighiales</taxon>
        <taxon>Rhizophoraceae</taxon>
        <taxon>Rhizophora</taxon>
    </lineage>
</organism>
<evidence type="ECO:0000256" key="14">
    <source>
        <dbReference type="ARBA" id="ARBA00023166"/>
    </source>
</evidence>
<dbReference type="SUPFAM" id="SSF48576">
    <property type="entry name" value="Terpenoid synthases"/>
    <property type="match status" value="1"/>
</dbReference>
<dbReference type="EMBL" id="GGEC01037825">
    <property type="protein sequence ID" value="MBX18309.1"/>
    <property type="molecule type" value="Transcribed_RNA"/>
</dbReference>
<accession>A0A2P2LK09</accession>
<dbReference type="InterPro" id="IPR039702">
    <property type="entry name" value="FPS1-like"/>
</dbReference>
<keyword evidence="10" id="KW-0460">Magnesium</keyword>
<evidence type="ECO:0000256" key="8">
    <source>
        <dbReference type="ARBA" id="ARBA00022723"/>
    </source>
</evidence>
<dbReference type="PROSITE" id="PS00723">
    <property type="entry name" value="POLYPRENYL_SYNTHASE_1"/>
    <property type="match status" value="1"/>
</dbReference>
<protein>
    <submittedName>
        <fullName evidence="19">Farnesyl pyrophosphate synthase 3</fullName>
    </submittedName>
</protein>
<evidence type="ECO:0000256" key="16">
    <source>
        <dbReference type="ARBA" id="ARBA00023229"/>
    </source>
</evidence>
<evidence type="ECO:0000313" key="19">
    <source>
        <dbReference type="EMBL" id="MBX18309.1"/>
    </source>
</evidence>
<dbReference type="InterPro" id="IPR000092">
    <property type="entry name" value="Polyprenyl_synt"/>
</dbReference>
<dbReference type="CDD" id="cd00685">
    <property type="entry name" value="Trans_IPPS_HT"/>
    <property type="match status" value="1"/>
</dbReference>
<comment type="pathway">
    <text evidence="2">Isoprenoid biosynthesis; geranyl diphosphate biosynthesis; geranyl diphosphate from dimethylallyl diphosphate and isopentenyl diphosphate: step 1/1.</text>
</comment>
<dbReference type="InterPro" id="IPR008949">
    <property type="entry name" value="Isoprenoid_synthase_dom_sf"/>
</dbReference>
<evidence type="ECO:0000256" key="13">
    <source>
        <dbReference type="ARBA" id="ARBA00023098"/>
    </source>
</evidence>
<proteinExistence type="inferred from homology"/>
<dbReference type="SFLD" id="SFLDS00005">
    <property type="entry name" value="Isoprenoid_Synthase_Type_I"/>
    <property type="match status" value="1"/>
</dbReference>